<protein>
    <submittedName>
        <fullName evidence="1">Uncharacterized protein</fullName>
    </submittedName>
</protein>
<organism evidence="1 2">
    <name type="scientific">Lupinus albus</name>
    <name type="common">White lupine</name>
    <name type="synonym">Lupinus termis</name>
    <dbReference type="NCBI Taxonomy" id="3870"/>
    <lineage>
        <taxon>Eukaryota</taxon>
        <taxon>Viridiplantae</taxon>
        <taxon>Streptophyta</taxon>
        <taxon>Embryophyta</taxon>
        <taxon>Tracheophyta</taxon>
        <taxon>Spermatophyta</taxon>
        <taxon>Magnoliopsida</taxon>
        <taxon>eudicotyledons</taxon>
        <taxon>Gunneridae</taxon>
        <taxon>Pentapetalae</taxon>
        <taxon>rosids</taxon>
        <taxon>fabids</taxon>
        <taxon>Fabales</taxon>
        <taxon>Fabaceae</taxon>
        <taxon>Papilionoideae</taxon>
        <taxon>50 kb inversion clade</taxon>
        <taxon>genistoids sensu lato</taxon>
        <taxon>core genistoids</taxon>
        <taxon>Genisteae</taxon>
        <taxon>Lupinus</taxon>
    </lineage>
</organism>
<dbReference type="EMBL" id="WOCE01000016">
    <property type="protein sequence ID" value="KAE9597484.1"/>
    <property type="molecule type" value="Genomic_DNA"/>
</dbReference>
<dbReference type="AlphaFoldDB" id="A0A6A4P9S0"/>
<sequence length="61" mass="7143">MESLVSLFRPDLALILAMGPSYLRIIWWCKVIDKASRTCFVLVCWTCTFSMIDKVRPFRLT</sequence>
<comment type="caution">
    <text evidence="1">The sequence shown here is derived from an EMBL/GenBank/DDBJ whole genome shotgun (WGS) entry which is preliminary data.</text>
</comment>
<dbReference type="Proteomes" id="UP000447434">
    <property type="component" value="Chromosome 16"/>
</dbReference>
<accession>A0A6A4P9S0</accession>
<reference evidence="2" key="1">
    <citation type="journal article" date="2020" name="Nat. Commun.">
        <title>Genome sequence of the cluster root forming white lupin.</title>
        <authorList>
            <person name="Hufnagel B."/>
            <person name="Marques A."/>
            <person name="Soriano A."/>
            <person name="Marques L."/>
            <person name="Divol F."/>
            <person name="Doumas P."/>
            <person name="Sallet E."/>
            <person name="Mancinotti D."/>
            <person name="Carrere S."/>
            <person name="Marande W."/>
            <person name="Arribat S."/>
            <person name="Keller J."/>
            <person name="Huneau C."/>
            <person name="Blein T."/>
            <person name="Aime D."/>
            <person name="Laguerre M."/>
            <person name="Taylor J."/>
            <person name="Schubert V."/>
            <person name="Nelson M."/>
            <person name="Geu-Flores F."/>
            <person name="Crespi M."/>
            <person name="Gallardo-Guerrero K."/>
            <person name="Delaux P.-M."/>
            <person name="Salse J."/>
            <person name="Berges H."/>
            <person name="Guyot R."/>
            <person name="Gouzy J."/>
            <person name="Peret B."/>
        </authorList>
    </citation>
    <scope>NUCLEOTIDE SEQUENCE [LARGE SCALE GENOMIC DNA]</scope>
    <source>
        <strain evidence="2">cv. Amiga</strain>
    </source>
</reference>
<evidence type="ECO:0000313" key="1">
    <source>
        <dbReference type="EMBL" id="KAE9597484.1"/>
    </source>
</evidence>
<gene>
    <name evidence="1" type="ORF">Lalb_Chr16g0387001</name>
</gene>
<evidence type="ECO:0000313" key="2">
    <source>
        <dbReference type="Proteomes" id="UP000447434"/>
    </source>
</evidence>
<proteinExistence type="predicted"/>
<name>A0A6A4P9S0_LUPAL</name>
<keyword evidence="2" id="KW-1185">Reference proteome</keyword>